<accession>A0AAE0T6A6</accession>
<reference evidence="1" key="1">
    <citation type="journal article" date="2021" name="Genome Biol. Evol.">
        <title>A High-Quality Reference Genome for a Parasitic Bivalve with Doubly Uniparental Inheritance (Bivalvia: Unionida).</title>
        <authorList>
            <person name="Smith C.H."/>
        </authorList>
    </citation>
    <scope>NUCLEOTIDE SEQUENCE</scope>
    <source>
        <strain evidence="1">CHS0354</strain>
    </source>
</reference>
<dbReference type="EMBL" id="JAEAOA010000493">
    <property type="protein sequence ID" value="KAK3604640.1"/>
    <property type="molecule type" value="Genomic_DNA"/>
</dbReference>
<proteinExistence type="predicted"/>
<organism evidence="1 2">
    <name type="scientific">Potamilus streckersoni</name>
    <dbReference type="NCBI Taxonomy" id="2493646"/>
    <lineage>
        <taxon>Eukaryota</taxon>
        <taxon>Metazoa</taxon>
        <taxon>Spiralia</taxon>
        <taxon>Lophotrochozoa</taxon>
        <taxon>Mollusca</taxon>
        <taxon>Bivalvia</taxon>
        <taxon>Autobranchia</taxon>
        <taxon>Heteroconchia</taxon>
        <taxon>Palaeoheterodonta</taxon>
        <taxon>Unionida</taxon>
        <taxon>Unionoidea</taxon>
        <taxon>Unionidae</taxon>
        <taxon>Ambleminae</taxon>
        <taxon>Lampsilini</taxon>
        <taxon>Potamilus</taxon>
    </lineage>
</organism>
<dbReference type="AlphaFoldDB" id="A0AAE0T6A6"/>
<name>A0AAE0T6A6_9BIVA</name>
<reference evidence="1" key="3">
    <citation type="submission" date="2023-05" db="EMBL/GenBank/DDBJ databases">
        <authorList>
            <person name="Smith C.H."/>
        </authorList>
    </citation>
    <scope>NUCLEOTIDE SEQUENCE</scope>
    <source>
        <strain evidence="1">CHS0354</strain>
        <tissue evidence="1">Mantle</tissue>
    </source>
</reference>
<evidence type="ECO:0000313" key="2">
    <source>
        <dbReference type="Proteomes" id="UP001195483"/>
    </source>
</evidence>
<reference evidence="1" key="2">
    <citation type="journal article" date="2021" name="Genome Biol. Evol.">
        <title>Developing a high-quality reference genome for a parasitic bivalve with doubly uniparental inheritance (Bivalvia: Unionida).</title>
        <authorList>
            <person name="Smith C.H."/>
        </authorList>
    </citation>
    <scope>NUCLEOTIDE SEQUENCE</scope>
    <source>
        <strain evidence="1">CHS0354</strain>
        <tissue evidence="1">Mantle</tissue>
    </source>
</reference>
<gene>
    <name evidence="1" type="ORF">CHS0354_007183</name>
</gene>
<dbReference type="Proteomes" id="UP001195483">
    <property type="component" value="Unassembled WGS sequence"/>
</dbReference>
<comment type="caution">
    <text evidence="1">The sequence shown here is derived from an EMBL/GenBank/DDBJ whole genome shotgun (WGS) entry which is preliminary data.</text>
</comment>
<evidence type="ECO:0000313" key="1">
    <source>
        <dbReference type="EMBL" id="KAK3604640.1"/>
    </source>
</evidence>
<keyword evidence="2" id="KW-1185">Reference proteome</keyword>
<protein>
    <submittedName>
        <fullName evidence="1">Uncharacterized protein</fullName>
    </submittedName>
</protein>
<sequence length="118" mass="13528">MGENVTITQVFPILPFNSTIYVDFYRTRVRNQDESLLQVDNIDILNTVSIQLRRVSAMVTLSDGLIVITIKMQEIQCHDHGYIAINISGVLIIYLEVEVNVDEEPTYKILNHRILVIP</sequence>